<keyword evidence="1" id="KW-0472">Membrane</keyword>
<keyword evidence="4" id="KW-1185">Reference proteome</keyword>
<feature type="transmembrane region" description="Helical" evidence="1">
    <location>
        <begin position="230"/>
        <end position="254"/>
    </location>
</feature>
<evidence type="ECO:0000313" key="4">
    <source>
        <dbReference type="Proteomes" id="UP001218218"/>
    </source>
</evidence>
<name>A0AAD7A8M4_9AGAR</name>
<organism evidence="3 4">
    <name type="scientific">Mycena albidolilacea</name>
    <dbReference type="NCBI Taxonomy" id="1033008"/>
    <lineage>
        <taxon>Eukaryota</taxon>
        <taxon>Fungi</taxon>
        <taxon>Dikarya</taxon>
        <taxon>Basidiomycota</taxon>
        <taxon>Agaricomycotina</taxon>
        <taxon>Agaricomycetes</taxon>
        <taxon>Agaricomycetidae</taxon>
        <taxon>Agaricales</taxon>
        <taxon>Marasmiineae</taxon>
        <taxon>Mycenaceae</taxon>
        <taxon>Mycena</taxon>
    </lineage>
</organism>
<feature type="domain" description="DUF6533" evidence="2">
    <location>
        <begin position="29"/>
        <end position="70"/>
    </location>
</feature>
<feature type="transmembrane region" description="Helical" evidence="1">
    <location>
        <begin position="127"/>
        <end position="149"/>
    </location>
</feature>
<keyword evidence="1" id="KW-0812">Transmembrane</keyword>
<dbReference type="Proteomes" id="UP001218218">
    <property type="component" value="Unassembled WGS sequence"/>
</dbReference>
<dbReference type="EMBL" id="JARIHO010000012">
    <property type="protein sequence ID" value="KAJ7352163.1"/>
    <property type="molecule type" value="Genomic_DNA"/>
</dbReference>
<feature type="transmembrane region" description="Helical" evidence="1">
    <location>
        <begin position="61"/>
        <end position="82"/>
    </location>
</feature>
<dbReference type="AlphaFoldDB" id="A0AAD7A8M4"/>
<accession>A0AAD7A8M4</accession>
<proteinExistence type="predicted"/>
<dbReference type="Pfam" id="PF20151">
    <property type="entry name" value="DUF6533"/>
    <property type="match status" value="1"/>
</dbReference>
<dbReference type="InterPro" id="IPR045340">
    <property type="entry name" value="DUF6533"/>
</dbReference>
<comment type="caution">
    <text evidence="3">The sequence shown here is derived from an EMBL/GenBank/DDBJ whole genome shotgun (WGS) entry which is preliminary data.</text>
</comment>
<evidence type="ECO:0000313" key="3">
    <source>
        <dbReference type="EMBL" id="KAJ7352163.1"/>
    </source>
</evidence>
<evidence type="ECO:0000256" key="1">
    <source>
        <dbReference type="SAM" id="Phobius"/>
    </source>
</evidence>
<sequence>MNSPDSESMGGLDYATFAWDHRVYRSMFLSGLAILVLDHILTFASEVQLMWRRPLRPSTCWFFAVRYFSLASSGVMAVFYFGDLSPQVGLCLCSKVERGLEALLMLQSTLVETTLCLRVLGMYGHTAWVKVSLGIGGAITAGLGLWTIIEYGDPQMMSAPGMTGCHTAIPRSTCISHLAIPATGLAGVWEAQLLLDLLVFGLTLYKAHADRAVMSLVPGSLVERMMRDGAIIVLANLADVLTLYIMIAGILSWWTTSLSITLISRLILNLQRAGGGNSAAMTNNYSTELESIHFVEQNRWPVRPVDDLASLFEDV</sequence>
<protein>
    <recommendedName>
        <fullName evidence="2">DUF6533 domain-containing protein</fullName>
    </recommendedName>
</protein>
<reference evidence="3" key="1">
    <citation type="submission" date="2023-03" db="EMBL/GenBank/DDBJ databases">
        <title>Massive genome expansion in bonnet fungi (Mycena s.s.) driven by repeated elements and novel gene families across ecological guilds.</title>
        <authorList>
            <consortium name="Lawrence Berkeley National Laboratory"/>
            <person name="Harder C.B."/>
            <person name="Miyauchi S."/>
            <person name="Viragh M."/>
            <person name="Kuo A."/>
            <person name="Thoen E."/>
            <person name="Andreopoulos B."/>
            <person name="Lu D."/>
            <person name="Skrede I."/>
            <person name="Drula E."/>
            <person name="Henrissat B."/>
            <person name="Morin E."/>
            <person name="Kohler A."/>
            <person name="Barry K."/>
            <person name="LaButti K."/>
            <person name="Morin E."/>
            <person name="Salamov A."/>
            <person name="Lipzen A."/>
            <person name="Mereny Z."/>
            <person name="Hegedus B."/>
            <person name="Baldrian P."/>
            <person name="Stursova M."/>
            <person name="Weitz H."/>
            <person name="Taylor A."/>
            <person name="Grigoriev I.V."/>
            <person name="Nagy L.G."/>
            <person name="Martin F."/>
            <person name="Kauserud H."/>
        </authorList>
    </citation>
    <scope>NUCLEOTIDE SEQUENCE</scope>
    <source>
        <strain evidence="3">CBHHK002</strain>
    </source>
</reference>
<gene>
    <name evidence="3" type="ORF">DFH08DRAFT_858080</name>
</gene>
<evidence type="ECO:0000259" key="2">
    <source>
        <dbReference type="Pfam" id="PF20151"/>
    </source>
</evidence>
<feature type="transmembrane region" description="Helical" evidence="1">
    <location>
        <begin position="27"/>
        <end position="49"/>
    </location>
</feature>
<keyword evidence="1" id="KW-1133">Transmembrane helix</keyword>